<feature type="transmembrane region" description="Helical" evidence="1">
    <location>
        <begin position="65"/>
        <end position="84"/>
    </location>
</feature>
<dbReference type="Pfam" id="PF20064">
    <property type="entry name" value="DUF6463"/>
    <property type="match status" value="1"/>
</dbReference>
<evidence type="ECO:0000313" key="3">
    <source>
        <dbReference type="Proteomes" id="UP000192448"/>
    </source>
</evidence>
<protein>
    <submittedName>
        <fullName evidence="2">Uncharacterized protein</fullName>
    </submittedName>
</protein>
<dbReference type="InterPro" id="IPR045590">
    <property type="entry name" value="DUF6463"/>
</dbReference>
<evidence type="ECO:0000256" key="1">
    <source>
        <dbReference type="SAM" id="Phobius"/>
    </source>
</evidence>
<keyword evidence="1" id="KW-1133">Transmembrane helix</keyword>
<proteinExistence type="predicted"/>
<dbReference type="AlphaFoldDB" id="A0A1X0A9A3"/>
<comment type="caution">
    <text evidence="2">The sequence shown here is derived from an EMBL/GenBank/DDBJ whole genome shotgun (WGS) entry which is preliminary data.</text>
</comment>
<sequence>MSAAALKRKAVWSQILDEGVANTVTLDPPPDRVAVAEAFWFSPGSFGVPLGLIGQLVLHMTRRGYPVPVWLGWIIVAWACFLGVMVPKSGAWAILTVGALIIAGESGHDRKALPANI</sequence>
<keyword evidence="1" id="KW-0812">Transmembrane</keyword>
<dbReference type="Proteomes" id="UP000192448">
    <property type="component" value="Unassembled WGS sequence"/>
</dbReference>
<feature type="transmembrane region" description="Helical" evidence="1">
    <location>
        <begin position="90"/>
        <end position="107"/>
    </location>
</feature>
<keyword evidence="3" id="KW-1185">Reference proteome</keyword>
<accession>A0A1X0A9A3</accession>
<gene>
    <name evidence="2" type="ORF">BST13_31605</name>
</gene>
<name>A0A1X0A9A3_9MYCO</name>
<organism evidence="2 3">
    <name type="scientific">Mycobacterium aquaticum</name>
    <dbReference type="NCBI Taxonomy" id="1927124"/>
    <lineage>
        <taxon>Bacteria</taxon>
        <taxon>Bacillati</taxon>
        <taxon>Actinomycetota</taxon>
        <taxon>Actinomycetes</taxon>
        <taxon>Mycobacteriales</taxon>
        <taxon>Mycobacteriaceae</taxon>
        <taxon>Mycobacterium</taxon>
    </lineage>
</organism>
<evidence type="ECO:0000313" key="2">
    <source>
        <dbReference type="EMBL" id="ORA26613.1"/>
    </source>
</evidence>
<keyword evidence="1" id="KW-0472">Membrane</keyword>
<dbReference type="EMBL" id="MVHF01000049">
    <property type="protein sequence ID" value="ORA26613.1"/>
    <property type="molecule type" value="Genomic_DNA"/>
</dbReference>
<reference evidence="2 3" key="1">
    <citation type="submission" date="2017-02" db="EMBL/GenBank/DDBJ databases">
        <title>The new phylogeny of genus Mycobacterium.</title>
        <authorList>
            <person name="Tortoli E."/>
            <person name="Trovato A."/>
            <person name="Cirillo D.M."/>
        </authorList>
    </citation>
    <scope>NUCLEOTIDE SEQUENCE [LARGE SCALE GENOMIC DNA]</scope>
    <source>
        <strain evidence="2 3">RW6</strain>
    </source>
</reference>